<dbReference type="PROSITE" id="PS00290">
    <property type="entry name" value="IG_MHC"/>
    <property type="match status" value="1"/>
</dbReference>
<dbReference type="InterPro" id="IPR050208">
    <property type="entry name" value="MHC_class-I_related"/>
</dbReference>
<reference evidence="4" key="1">
    <citation type="submission" date="2019-04" db="EMBL/GenBank/DDBJ databases">
        <title>Genome assembly of Zosterops borbonicus 15179.</title>
        <authorList>
            <person name="Leroy T."/>
            <person name="Anselmetti Y."/>
            <person name="Tilak M.-K."/>
            <person name="Nabholz B."/>
        </authorList>
    </citation>
    <scope>NUCLEOTIDE SEQUENCE</scope>
    <source>
        <strain evidence="4">HGM_15179</strain>
        <tissue evidence="4">Muscle</tissue>
    </source>
</reference>
<keyword evidence="5" id="KW-1185">Reference proteome</keyword>
<dbReference type="InterPro" id="IPR036179">
    <property type="entry name" value="Ig-like_dom_sf"/>
</dbReference>
<dbReference type="OrthoDB" id="8890485at2759"/>
<dbReference type="Pfam" id="PF07654">
    <property type="entry name" value="C1-set"/>
    <property type="match status" value="1"/>
</dbReference>
<dbReference type="InterPro" id="IPR013783">
    <property type="entry name" value="Ig-like_fold"/>
</dbReference>
<dbReference type="InterPro" id="IPR015371">
    <property type="entry name" value="Endonuclease-VIII_DNA-bd"/>
</dbReference>
<dbReference type="Gene3D" id="1.10.8.50">
    <property type="match status" value="1"/>
</dbReference>
<dbReference type="GO" id="GO:0048006">
    <property type="term" value="P:antigen processing and presentation, endogenous lipid antigen via MHC class Ib"/>
    <property type="evidence" value="ECO:0007669"/>
    <property type="project" value="TreeGrafter"/>
</dbReference>
<dbReference type="InterPro" id="IPR011161">
    <property type="entry name" value="MHC_I-like_Ag-recog"/>
</dbReference>
<dbReference type="GO" id="GO:0030883">
    <property type="term" value="F:endogenous lipid antigen binding"/>
    <property type="evidence" value="ECO:0007669"/>
    <property type="project" value="TreeGrafter"/>
</dbReference>
<dbReference type="SUPFAM" id="SSF54452">
    <property type="entry name" value="MHC antigen-recognition domain"/>
    <property type="match status" value="1"/>
</dbReference>
<dbReference type="GO" id="GO:0071723">
    <property type="term" value="F:lipopeptide binding"/>
    <property type="evidence" value="ECO:0007669"/>
    <property type="project" value="TreeGrafter"/>
</dbReference>
<dbReference type="PROSITE" id="PS50835">
    <property type="entry name" value="IG_LIKE"/>
    <property type="match status" value="1"/>
</dbReference>
<dbReference type="InterPro" id="IPR007110">
    <property type="entry name" value="Ig-like_dom"/>
</dbReference>
<dbReference type="Pfam" id="PF09292">
    <property type="entry name" value="Neil1-DNA_bind"/>
    <property type="match status" value="1"/>
</dbReference>
<evidence type="ECO:0000259" key="3">
    <source>
        <dbReference type="PROSITE" id="PS50835"/>
    </source>
</evidence>
<comment type="caution">
    <text evidence="4">The sequence shown here is derived from an EMBL/GenBank/DDBJ whole genome shotgun (WGS) entry which is preliminary data.</text>
</comment>
<dbReference type="GO" id="GO:0005615">
    <property type="term" value="C:extracellular space"/>
    <property type="evidence" value="ECO:0007669"/>
    <property type="project" value="TreeGrafter"/>
</dbReference>
<dbReference type="GO" id="GO:0001916">
    <property type="term" value="P:positive regulation of T cell mediated cytotoxicity"/>
    <property type="evidence" value="ECO:0007669"/>
    <property type="project" value="TreeGrafter"/>
</dbReference>
<dbReference type="InterPro" id="IPR037055">
    <property type="entry name" value="MHC_I-like_Ag-recog_sf"/>
</dbReference>
<dbReference type="Proteomes" id="UP000796761">
    <property type="component" value="Unassembled WGS sequence"/>
</dbReference>
<dbReference type="InterPro" id="IPR011162">
    <property type="entry name" value="MHC_I/II-like_Ag-recog"/>
</dbReference>
<dbReference type="InterPro" id="IPR003597">
    <property type="entry name" value="Ig_C1-set"/>
</dbReference>
<protein>
    <recommendedName>
        <fullName evidence="3">Ig-like domain-containing protein</fullName>
    </recommendedName>
</protein>
<evidence type="ECO:0000256" key="1">
    <source>
        <dbReference type="ARBA" id="ARBA00023180"/>
    </source>
</evidence>
<dbReference type="Pfam" id="PF16497">
    <property type="entry name" value="MHC_I_3"/>
    <property type="match status" value="1"/>
</dbReference>
<evidence type="ECO:0000256" key="2">
    <source>
        <dbReference type="SAM" id="MobiDB-lite"/>
    </source>
</evidence>
<feature type="region of interest" description="Disordered" evidence="2">
    <location>
        <begin position="416"/>
        <end position="438"/>
    </location>
</feature>
<name>A0A8K1G716_9PASS</name>
<feature type="domain" description="Ig-like" evidence="3">
    <location>
        <begin position="173"/>
        <end position="262"/>
    </location>
</feature>
<dbReference type="PANTHER" id="PTHR16675:SF160">
    <property type="entry name" value="T-CELL SURFACE GLYCOPROTEIN CD1A"/>
    <property type="match status" value="1"/>
</dbReference>
<dbReference type="Gene3D" id="3.30.500.10">
    <property type="entry name" value="MHC class I-like antigen recognition-like"/>
    <property type="match status" value="1"/>
</dbReference>
<dbReference type="GO" id="GO:0006955">
    <property type="term" value="P:immune response"/>
    <property type="evidence" value="ECO:0007669"/>
    <property type="project" value="TreeGrafter"/>
</dbReference>
<gene>
    <name evidence="4" type="ORF">HGM15179_014452</name>
</gene>
<proteinExistence type="predicted"/>
<dbReference type="GO" id="GO:0030884">
    <property type="term" value="F:exogenous lipid antigen binding"/>
    <property type="evidence" value="ECO:0007669"/>
    <property type="project" value="TreeGrafter"/>
</dbReference>
<dbReference type="GO" id="GO:0009897">
    <property type="term" value="C:external side of plasma membrane"/>
    <property type="evidence" value="ECO:0007669"/>
    <property type="project" value="TreeGrafter"/>
</dbReference>
<keyword evidence="1" id="KW-0325">Glycoprotein</keyword>
<dbReference type="EMBL" id="SWJQ01000574">
    <property type="protein sequence ID" value="TRZ12640.1"/>
    <property type="molecule type" value="Genomic_DNA"/>
</dbReference>
<dbReference type="GO" id="GO:0048007">
    <property type="term" value="P:antigen processing and presentation, exogenous lipid antigen via MHC class Ib"/>
    <property type="evidence" value="ECO:0007669"/>
    <property type="project" value="TreeGrafter"/>
</dbReference>
<feature type="compositionally biased region" description="Low complexity" evidence="2">
    <location>
        <begin position="424"/>
        <end position="438"/>
    </location>
</feature>
<accession>A0A8K1G716</accession>
<organism evidence="4 5">
    <name type="scientific">Zosterops borbonicus</name>
    <dbReference type="NCBI Taxonomy" id="364589"/>
    <lineage>
        <taxon>Eukaryota</taxon>
        <taxon>Metazoa</taxon>
        <taxon>Chordata</taxon>
        <taxon>Craniata</taxon>
        <taxon>Vertebrata</taxon>
        <taxon>Euteleostomi</taxon>
        <taxon>Archelosauria</taxon>
        <taxon>Archosauria</taxon>
        <taxon>Dinosauria</taxon>
        <taxon>Saurischia</taxon>
        <taxon>Theropoda</taxon>
        <taxon>Coelurosauria</taxon>
        <taxon>Aves</taxon>
        <taxon>Neognathae</taxon>
        <taxon>Neoaves</taxon>
        <taxon>Telluraves</taxon>
        <taxon>Australaves</taxon>
        <taxon>Passeriformes</taxon>
        <taxon>Sylvioidea</taxon>
        <taxon>Zosteropidae</taxon>
        <taxon>Zosterops</taxon>
    </lineage>
</organism>
<evidence type="ECO:0000313" key="5">
    <source>
        <dbReference type="Proteomes" id="UP000796761"/>
    </source>
</evidence>
<dbReference type="AlphaFoldDB" id="A0A8K1G716"/>
<evidence type="ECO:0000313" key="4">
    <source>
        <dbReference type="EMBL" id="TRZ12640.1"/>
    </source>
</evidence>
<dbReference type="InterPro" id="IPR003006">
    <property type="entry name" value="Ig/MHC_CS"/>
</dbReference>
<sequence length="438" mass="48997">MWADPEELQVIQYLLTGLFANISSAEVSCVTLVGDIPILTVHPAHWSIRFHWPWVSQAAAEGDGEKIMSQYKIALHPLVVQFRAGCVLYPNTTSQGFLNVGWGGRDLVAFEVDKQCWEARQPSQVAELVSKSLNKQRCVRVLLEHFVSIWICQSNFLGLKRYGRASLERQELPVASVFARTPSPDQLLLVCHITGFYPHPISVAWLQDGQEVPPGPVLNTSPILPNADLTYQLRSVLAVAPRDGHSYVCHVRHQSLGTRSLLIPWGRENVLVKNMLKSLDDKPICEVLLNQQYFNGMGITCVLRSCTGSESSGFPDRCQKQRFSCLWPFMMNSARKSASVFEVGKEEEDPSLMLSKKAKLRQENSDVLELSHTLPMEVITAEKQLFDPEHLDNYAAFKNCLQRYLVPGTSSLHDHRGRTTWLQGKPGPVAPKGAAPAM</sequence>
<dbReference type="SUPFAM" id="SSF57716">
    <property type="entry name" value="Glucocorticoid receptor-like (DNA-binding domain)"/>
    <property type="match status" value="1"/>
</dbReference>
<dbReference type="Gene3D" id="2.60.40.10">
    <property type="entry name" value="Immunoglobulins"/>
    <property type="match status" value="1"/>
</dbReference>
<dbReference type="SMART" id="SM00407">
    <property type="entry name" value="IGc1"/>
    <property type="match status" value="1"/>
</dbReference>
<dbReference type="SUPFAM" id="SSF48726">
    <property type="entry name" value="Immunoglobulin"/>
    <property type="match status" value="1"/>
</dbReference>
<dbReference type="PANTHER" id="PTHR16675">
    <property type="entry name" value="MHC CLASS I-RELATED"/>
    <property type="match status" value="1"/>
</dbReference>